<evidence type="ECO:0000256" key="3">
    <source>
        <dbReference type="ARBA" id="ARBA00022737"/>
    </source>
</evidence>
<feature type="region of interest" description="Disordered" evidence="9">
    <location>
        <begin position="48"/>
        <end position="92"/>
    </location>
</feature>
<dbReference type="PANTHER" id="PTHR44489:SF1">
    <property type="entry name" value="ZINC FINGER CCCH DOMAIN-CONTAINING PROTEIN 63"/>
    <property type="match status" value="1"/>
</dbReference>
<evidence type="ECO:0000256" key="8">
    <source>
        <dbReference type="PROSITE-ProRule" id="PRU00723"/>
    </source>
</evidence>
<dbReference type="GO" id="GO:0008270">
    <property type="term" value="F:zinc ion binding"/>
    <property type="evidence" value="ECO:0007669"/>
    <property type="project" value="UniProtKB-KW"/>
</dbReference>
<dbReference type="InterPro" id="IPR044715">
    <property type="entry name" value="WDR86-like"/>
</dbReference>
<dbReference type="FunFam" id="2.130.10.10:FF:001235">
    <property type="entry name" value="Zinc finger CCCH domain-containing protein 48"/>
    <property type="match status" value="1"/>
</dbReference>
<evidence type="ECO:0000256" key="2">
    <source>
        <dbReference type="ARBA" id="ARBA00022723"/>
    </source>
</evidence>
<dbReference type="PROSITE" id="PS50294">
    <property type="entry name" value="WD_REPEATS_REGION"/>
    <property type="match status" value="2"/>
</dbReference>
<dbReference type="Pfam" id="PF18345">
    <property type="entry name" value="zf_CCCH_4"/>
    <property type="match status" value="1"/>
</dbReference>
<evidence type="ECO:0000259" key="10">
    <source>
        <dbReference type="PROSITE" id="PS50103"/>
    </source>
</evidence>
<dbReference type="EMBL" id="VOIH02000011">
    <property type="protein sequence ID" value="KAF3433041.1"/>
    <property type="molecule type" value="Genomic_DNA"/>
</dbReference>
<dbReference type="PROSITE" id="PS00678">
    <property type="entry name" value="WD_REPEATS_1"/>
    <property type="match status" value="1"/>
</dbReference>
<feature type="region of interest" description="Disordered" evidence="9">
    <location>
        <begin position="1"/>
        <end position="21"/>
    </location>
</feature>
<evidence type="ECO:0000256" key="1">
    <source>
        <dbReference type="ARBA" id="ARBA00022574"/>
    </source>
</evidence>
<dbReference type="PRINTS" id="PR00320">
    <property type="entry name" value="GPROTEINBRPT"/>
</dbReference>
<feature type="domain" description="C3H1-type" evidence="10">
    <location>
        <begin position="98"/>
        <end position="125"/>
    </location>
</feature>
<evidence type="ECO:0000256" key="6">
    <source>
        <dbReference type="ARBA" id="ARBA00023125"/>
    </source>
</evidence>
<evidence type="ECO:0000256" key="5">
    <source>
        <dbReference type="ARBA" id="ARBA00022833"/>
    </source>
</evidence>
<keyword evidence="5 8" id="KW-0862">Zinc</keyword>
<feature type="repeat" description="WD" evidence="7">
    <location>
        <begin position="259"/>
        <end position="298"/>
    </location>
</feature>
<keyword evidence="12" id="KW-1185">Reference proteome</keyword>
<keyword evidence="1 7" id="KW-0853">WD repeat</keyword>
<dbReference type="Proteomes" id="UP000796880">
    <property type="component" value="Unassembled WGS sequence"/>
</dbReference>
<dbReference type="SUPFAM" id="SSF50978">
    <property type="entry name" value="WD40 repeat-like"/>
    <property type="match status" value="1"/>
</dbReference>
<feature type="repeat" description="WD" evidence="7">
    <location>
        <begin position="136"/>
        <end position="177"/>
    </location>
</feature>
<dbReference type="InterPro" id="IPR001680">
    <property type="entry name" value="WD40_rpt"/>
</dbReference>
<dbReference type="Gene3D" id="2.130.10.10">
    <property type="entry name" value="YVTN repeat-like/Quinoprotein amine dehydrogenase"/>
    <property type="match status" value="2"/>
</dbReference>
<dbReference type="InterPro" id="IPR000571">
    <property type="entry name" value="Znf_CCCH"/>
</dbReference>
<dbReference type="Pfam" id="PF00400">
    <property type="entry name" value="WD40"/>
    <property type="match status" value="3"/>
</dbReference>
<gene>
    <name evidence="11" type="ORF">FNV43_RR24143</name>
</gene>
<dbReference type="InterPro" id="IPR036322">
    <property type="entry name" value="WD40_repeat_dom_sf"/>
</dbReference>
<evidence type="ECO:0000256" key="4">
    <source>
        <dbReference type="ARBA" id="ARBA00022771"/>
    </source>
</evidence>
<sequence length="425" mass="46403">MDVDGGGNKRVFQRLGTTSTDPKSKVCYHWRAGKCYRHPCPFLHRELPSPPTQPINGTASSKRHQAFAAEDPSAPRRAPMSSTWGRAHGGRGGNRVVRKMEKVCHYWVQGNCSYGESCKYLHSWSLGDGLSLLSQLDGHQKVVSGIALPSGSDKLYTGSKDETLRLWDCQSGQCTGVLNLGGEVGCMISEGPWIFVGLPNIVKAFNIQTNSELSLNGPVGQVYAMTVGNGLLFAGTQDGSILIWKFNAATHCFEPVTSLMGHTKAVVSLVAGANRLYSGSMDNTIKVWNLETMQCIQTLTEHTSVVMSVLCWDQFLLSCSLDKTIKVWVTSQTGNLEVTYTHNEEYGMLDLCGMHDLEGKPMLLCSVNDNSVRLYDLPSFTERGKIFSKMETRAIQIGPGGLFFTGDGTGQVKVWKLEAEAAGST</sequence>
<evidence type="ECO:0000313" key="11">
    <source>
        <dbReference type="EMBL" id="KAF3433041.1"/>
    </source>
</evidence>
<dbReference type="InterPro" id="IPR020472">
    <property type="entry name" value="WD40_PAC1"/>
</dbReference>
<protein>
    <recommendedName>
        <fullName evidence="10">C3H1-type domain-containing protein</fullName>
    </recommendedName>
</protein>
<dbReference type="GO" id="GO:0003677">
    <property type="term" value="F:DNA binding"/>
    <property type="evidence" value="ECO:0007669"/>
    <property type="project" value="UniProtKB-KW"/>
</dbReference>
<dbReference type="InterPro" id="IPR019775">
    <property type="entry name" value="WD40_repeat_CS"/>
</dbReference>
<dbReference type="AlphaFoldDB" id="A0A8K0DM88"/>
<dbReference type="SMART" id="SM00356">
    <property type="entry name" value="ZnF_C3H1"/>
    <property type="match status" value="2"/>
</dbReference>
<name>A0A8K0DM88_9ROSA</name>
<keyword evidence="6" id="KW-0238">DNA-binding</keyword>
<organism evidence="11 12">
    <name type="scientific">Rhamnella rubrinervis</name>
    <dbReference type="NCBI Taxonomy" id="2594499"/>
    <lineage>
        <taxon>Eukaryota</taxon>
        <taxon>Viridiplantae</taxon>
        <taxon>Streptophyta</taxon>
        <taxon>Embryophyta</taxon>
        <taxon>Tracheophyta</taxon>
        <taxon>Spermatophyta</taxon>
        <taxon>Magnoliopsida</taxon>
        <taxon>eudicotyledons</taxon>
        <taxon>Gunneridae</taxon>
        <taxon>Pentapetalae</taxon>
        <taxon>rosids</taxon>
        <taxon>fabids</taxon>
        <taxon>Rosales</taxon>
        <taxon>Rhamnaceae</taxon>
        <taxon>rhamnoid group</taxon>
        <taxon>Rhamneae</taxon>
        <taxon>Rhamnella</taxon>
    </lineage>
</organism>
<accession>A0A8K0DM88</accession>
<reference evidence="11" key="1">
    <citation type="submission" date="2020-03" db="EMBL/GenBank/DDBJ databases">
        <title>A high-quality chromosome-level genome assembly of a woody plant with both climbing and erect habits, Rhamnella rubrinervis.</title>
        <authorList>
            <person name="Lu Z."/>
            <person name="Yang Y."/>
            <person name="Zhu X."/>
            <person name="Sun Y."/>
        </authorList>
    </citation>
    <scope>NUCLEOTIDE SEQUENCE</scope>
    <source>
        <strain evidence="11">BYM</strain>
        <tissue evidence="11">Leaf</tissue>
    </source>
</reference>
<dbReference type="Gene3D" id="3.30.1370.210">
    <property type="match status" value="1"/>
</dbReference>
<dbReference type="SMART" id="SM00320">
    <property type="entry name" value="WD40"/>
    <property type="match status" value="6"/>
</dbReference>
<feature type="zinc finger region" description="C3H1-type" evidence="8">
    <location>
        <begin position="21"/>
        <end position="47"/>
    </location>
</feature>
<evidence type="ECO:0000256" key="7">
    <source>
        <dbReference type="PROSITE-ProRule" id="PRU00221"/>
    </source>
</evidence>
<dbReference type="PROSITE" id="PS50103">
    <property type="entry name" value="ZF_C3H1"/>
    <property type="match status" value="2"/>
</dbReference>
<dbReference type="InterPro" id="IPR015943">
    <property type="entry name" value="WD40/YVTN_repeat-like_dom_sf"/>
</dbReference>
<evidence type="ECO:0000256" key="9">
    <source>
        <dbReference type="SAM" id="MobiDB-lite"/>
    </source>
</evidence>
<dbReference type="OrthoDB" id="19711at2759"/>
<proteinExistence type="predicted"/>
<keyword evidence="3" id="KW-0677">Repeat</keyword>
<evidence type="ECO:0000313" key="12">
    <source>
        <dbReference type="Proteomes" id="UP000796880"/>
    </source>
</evidence>
<comment type="caution">
    <text evidence="11">The sequence shown here is derived from an EMBL/GenBank/DDBJ whole genome shotgun (WGS) entry which is preliminary data.</text>
</comment>
<keyword evidence="2 8" id="KW-0479">Metal-binding</keyword>
<dbReference type="PANTHER" id="PTHR44489">
    <property type="match status" value="1"/>
</dbReference>
<dbReference type="PROSITE" id="PS50082">
    <property type="entry name" value="WD_REPEATS_2"/>
    <property type="match status" value="2"/>
</dbReference>
<dbReference type="SUPFAM" id="SSF90229">
    <property type="entry name" value="CCCH zinc finger"/>
    <property type="match status" value="1"/>
</dbReference>
<keyword evidence="4 8" id="KW-0863">Zinc-finger</keyword>
<dbReference type="FunFam" id="2.130.10.10:FF:000869">
    <property type="entry name" value="Zinc finger CCCH domain-containing protein 48"/>
    <property type="match status" value="1"/>
</dbReference>
<dbReference type="InterPro" id="IPR036855">
    <property type="entry name" value="Znf_CCCH_sf"/>
</dbReference>
<feature type="domain" description="C3H1-type" evidence="10">
    <location>
        <begin position="21"/>
        <end position="47"/>
    </location>
</feature>
<feature type="zinc finger region" description="C3H1-type" evidence="8">
    <location>
        <begin position="98"/>
        <end position="125"/>
    </location>
</feature>